<reference evidence="1" key="1">
    <citation type="submission" date="2018-05" db="EMBL/GenBank/DDBJ databases">
        <authorList>
            <person name="Lanie J.A."/>
            <person name="Ng W.-L."/>
            <person name="Kazmierczak K.M."/>
            <person name="Andrzejewski T.M."/>
            <person name="Davidsen T.M."/>
            <person name="Wayne K.J."/>
            <person name="Tettelin H."/>
            <person name="Glass J.I."/>
            <person name="Rusch D."/>
            <person name="Podicherti R."/>
            <person name="Tsui H.-C.T."/>
            <person name="Winkler M.E."/>
        </authorList>
    </citation>
    <scope>NUCLEOTIDE SEQUENCE</scope>
</reference>
<organism evidence="1">
    <name type="scientific">marine metagenome</name>
    <dbReference type="NCBI Taxonomy" id="408172"/>
    <lineage>
        <taxon>unclassified sequences</taxon>
        <taxon>metagenomes</taxon>
        <taxon>ecological metagenomes</taxon>
    </lineage>
</organism>
<dbReference type="AlphaFoldDB" id="A0A383EP01"/>
<name>A0A383EP01_9ZZZZ</name>
<accession>A0A383EP01</accession>
<gene>
    <name evidence="1" type="ORF">METZ01_LOCUS511450</name>
</gene>
<sequence>MKNVTNTVMDVMKQDRERKLAIARATAEVSAK</sequence>
<feature type="non-terminal residue" evidence="1">
    <location>
        <position position="32"/>
    </location>
</feature>
<proteinExistence type="predicted"/>
<protein>
    <submittedName>
        <fullName evidence="1">Uncharacterized protein</fullName>
    </submittedName>
</protein>
<dbReference type="EMBL" id="UINC01227630">
    <property type="protein sequence ID" value="SVE58596.1"/>
    <property type="molecule type" value="Genomic_DNA"/>
</dbReference>
<evidence type="ECO:0000313" key="1">
    <source>
        <dbReference type="EMBL" id="SVE58596.1"/>
    </source>
</evidence>